<feature type="compositionally biased region" description="Low complexity" evidence="2">
    <location>
        <begin position="386"/>
        <end position="397"/>
    </location>
</feature>
<keyword evidence="1" id="KW-0175">Coiled coil</keyword>
<evidence type="ECO:0000256" key="2">
    <source>
        <dbReference type="SAM" id="MobiDB-lite"/>
    </source>
</evidence>
<protein>
    <submittedName>
        <fullName evidence="3">Uncharacterized protein</fullName>
    </submittedName>
</protein>
<dbReference type="AlphaFoldDB" id="A0A0V0R5Y8"/>
<organism evidence="3 4">
    <name type="scientific">Pseudocohnilembus persalinus</name>
    <name type="common">Ciliate</name>
    <dbReference type="NCBI Taxonomy" id="266149"/>
    <lineage>
        <taxon>Eukaryota</taxon>
        <taxon>Sar</taxon>
        <taxon>Alveolata</taxon>
        <taxon>Ciliophora</taxon>
        <taxon>Intramacronucleata</taxon>
        <taxon>Oligohymenophorea</taxon>
        <taxon>Scuticociliatia</taxon>
        <taxon>Philasterida</taxon>
        <taxon>Pseudocohnilembidae</taxon>
        <taxon>Pseudocohnilembus</taxon>
    </lineage>
</organism>
<evidence type="ECO:0000256" key="1">
    <source>
        <dbReference type="SAM" id="Coils"/>
    </source>
</evidence>
<evidence type="ECO:0000313" key="4">
    <source>
        <dbReference type="Proteomes" id="UP000054937"/>
    </source>
</evidence>
<evidence type="ECO:0000313" key="3">
    <source>
        <dbReference type="EMBL" id="KRX09926.1"/>
    </source>
</evidence>
<feature type="region of interest" description="Disordered" evidence="2">
    <location>
        <begin position="386"/>
        <end position="416"/>
    </location>
</feature>
<dbReference type="Proteomes" id="UP000054937">
    <property type="component" value="Unassembled WGS sequence"/>
</dbReference>
<feature type="coiled-coil region" evidence="1">
    <location>
        <begin position="297"/>
        <end position="341"/>
    </location>
</feature>
<reference evidence="3 4" key="1">
    <citation type="journal article" date="2015" name="Sci. Rep.">
        <title>Genome of the facultative scuticociliatosis pathogen Pseudocohnilembus persalinus provides insight into its virulence through horizontal gene transfer.</title>
        <authorList>
            <person name="Xiong J."/>
            <person name="Wang G."/>
            <person name="Cheng J."/>
            <person name="Tian M."/>
            <person name="Pan X."/>
            <person name="Warren A."/>
            <person name="Jiang C."/>
            <person name="Yuan D."/>
            <person name="Miao W."/>
        </authorList>
    </citation>
    <scope>NUCLEOTIDE SEQUENCE [LARGE SCALE GENOMIC DNA]</scope>
    <source>
        <strain evidence="3">36N120E</strain>
    </source>
</reference>
<name>A0A0V0R5Y8_PSEPJ</name>
<dbReference type="EMBL" id="LDAU01000042">
    <property type="protein sequence ID" value="KRX09926.1"/>
    <property type="molecule type" value="Genomic_DNA"/>
</dbReference>
<accession>A0A0V0R5Y8</accession>
<sequence length="637" mass="75691">MNQDSKDLKKILQKEEEAQMKRFLMHKKLNKYQENKNFQNIQKKIQVIKQDQDYLDKVGLKHKIYLSNPQKDEKEMRQAILINKMQQDSKKDSFRQMQRNSLRIQQQILVSQGQLEKIYKNKKLIDKNKVYNIKLEDQSFQNNQCSKNFNMDIENDQQNQKFLQFLDNDKKNIDISIDMQIMNFQGQRSTKRIFNDIQLVQTPLMEETIQNNRIFLKKTNIYKEFLGLSKNVDEEQNQLKDKFQKFYQNNKIFKTGSQDENQNQKEEDIFQSNINSDKNIADKVLERQFSKTSNFTMNSLQQRLKQQEKEKERIQRAQYQKEKIQKAEQKQKELLELQKQQILTIGHIGVQFSEDPSDQEEENEIFEQEMQKKRKSYAQWMLESKGFNNNHNNNKGSKFGRKLKSQQSQLSSKKSLTDRNILKKGVQMGTSGQLDYKKNQFSQVKGLEKASSLVVQKGFYDSASKKKQDMSVPYKQQSRKEMLQDKIADNERLQLLEKDCSIEQSLDIVENDRKISEGILKQLKGMTSDTNLDKTLENLVEKQSFHKNLLGQEIDEQNIQLQKLQSKDGFLSDRLNETENLQTSFDFIKESENLSQKKKSESLQSKLDQNFENINQRFVKMCKNLNQEEFQKKQIKY</sequence>
<dbReference type="InParanoid" id="A0A0V0R5Y8"/>
<feature type="compositionally biased region" description="Low complexity" evidence="2">
    <location>
        <begin position="405"/>
        <end position="414"/>
    </location>
</feature>
<comment type="caution">
    <text evidence="3">The sequence shown here is derived from an EMBL/GenBank/DDBJ whole genome shotgun (WGS) entry which is preliminary data.</text>
</comment>
<proteinExistence type="predicted"/>
<gene>
    <name evidence="3" type="ORF">PPERSA_05318</name>
</gene>
<keyword evidence="4" id="KW-1185">Reference proteome</keyword>